<organism evidence="1 2">
    <name type="scientific">[Torrubiella] hemipterigena</name>
    <dbReference type="NCBI Taxonomy" id="1531966"/>
    <lineage>
        <taxon>Eukaryota</taxon>
        <taxon>Fungi</taxon>
        <taxon>Dikarya</taxon>
        <taxon>Ascomycota</taxon>
        <taxon>Pezizomycotina</taxon>
        <taxon>Sordariomycetes</taxon>
        <taxon>Hypocreomycetidae</taxon>
        <taxon>Hypocreales</taxon>
        <taxon>Clavicipitaceae</taxon>
        <taxon>Clavicipitaceae incertae sedis</taxon>
        <taxon>'Torrubiella' clade</taxon>
    </lineage>
</organism>
<dbReference type="STRING" id="1531966.A0A0A1T4L4"/>
<reference evidence="1 2" key="1">
    <citation type="journal article" date="2015" name="Genome Announc.">
        <title>Draft Genome Sequence and Gene Annotation of the Entomopathogenic Fungus Verticillium hemipterigenum.</title>
        <authorList>
            <person name="Horn F."/>
            <person name="Habel A."/>
            <person name="Scharf D.H."/>
            <person name="Dworschak J."/>
            <person name="Brakhage A.A."/>
            <person name="Guthke R."/>
            <person name="Hertweck C."/>
            <person name="Linde J."/>
        </authorList>
    </citation>
    <scope>NUCLEOTIDE SEQUENCE [LARGE SCALE GENOMIC DNA]</scope>
</reference>
<dbReference type="EMBL" id="CDHN01000001">
    <property type="protein sequence ID" value="CEJ81040.1"/>
    <property type="molecule type" value="Genomic_DNA"/>
</dbReference>
<proteinExistence type="predicted"/>
<evidence type="ECO:0000313" key="2">
    <source>
        <dbReference type="Proteomes" id="UP000039046"/>
    </source>
</evidence>
<dbReference type="AlphaFoldDB" id="A0A0A1T4L4"/>
<evidence type="ECO:0000313" key="1">
    <source>
        <dbReference type="EMBL" id="CEJ81040.1"/>
    </source>
</evidence>
<dbReference type="HOGENOM" id="CLU_100665_0_0_1"/>
<name>A0A0A1T4L4_9HYPO</name>
<accession>A0A0A1T4L4</accession>
<protein>
    <submittedName>
        <fullName evidence="1">Uncharacterized protein</fullName>
    </submittedName>
</protein>
<dbReference type="OrthoDB" id="2322999at2759"/>
<sequence>MAEVLAPYSHEHFQSLPTVKDAHDSFILLDGQNHVEWFKDFFVKYGMERRFGLAMMHRHFDLAPGERLVEYLGTSTPWSGSSVGMNEPQPSMWAFDEDGLLRPTEYHYSAIIVDGFDQKELEFLAKLKPELDMRGLANLFGVARYPGDNFRGSCEFTQGRANINLQPKDVRECCLFHQIMLNGS</sequence>
<keyword evidence="2" id="KW-1185">Reference proteome</keyword>
<gene>
    <name evidence="1" type="ORF">VHEMI01192</name>
</gene>
<dbReference type="Proteomes" id="UP000039046">
    <property type="component" value="Unassembled WGS sequence"/>
</dbReference>